<gene>
    <name evidence="2" type="primary">97</name>
    <name evidence="2" type="ORF">PBI_IMVUBU_97</name>
</gene>
<organism evidence="2 3">
    <name type="scientific">Mycobacterium phage Imvubu</name>
    <dbReference type="NCBI Taxonomy" id="2686233"/>
    <lineage>
        <taxon>Viruses</taxon>
        <taxon>Duplodnaviria</taxon>
        <taxon>Heunggongvirae</taxon>
        <taxon>Uroviricota</taxon>
        <taxon>Caudoviricetes</taxon>
        <taxon>Bclasvirinae</taxon>
        <taxon>Imvubuvirus</taxon>
        <taxon>Imvubuvirus imvubu</taxon>
    </lineage>
</organism>
<evidence type="ECO:0000313" key="3">
    <source>
        <dbReference type="Proteomes" id="UP000464404"/>
    </source>
</evidence>
<dbReference type="Proteomes" id="UP000464404">
    <property type="component" value="Segment"/>
</dbReference>
<evidence type="ECO:0000256" key="1">
    <source>
        <dbReference type="SAM" id="MobiDB-lite"/>
    </source>
</evidence>
<dbReference type="RefSeq" id="YP_009950047.1">
    <property type="nucleotide sequence ID" value="NC_051586.1"/>
</dbReference>
<dbReference type="KEGG" id="vg:60321456"/>
<keyword evidence="3" id="KW-1185">Reference proteome</keyword>
<evidence type="ECO:0000313" key="2">
    <source>
        <dbReference type="EMBL" id="QHB37837.1"/>
    </source>
</evidence>
<reference evidence="2 3" key="1">
    <citation type="submission" date="2019-12" db="EMBL/GenBank/DDBJ databases">
        <authorList>
            <person name="Garlena R.A."/>
            <person name="Russell D.A."/>
            <person name="Pope W.H."/>
            <person name="Jacobs-Sera D."/>
            <person name="Hatfull G.F."/>
        </authorList>
    </citation>
    <scope>NUCLEOTIDE SEQUENCE [LARGE SCALE GENOMIC DNA]</scope>
</reference>
<feature type="region of interest" description="Disordered" evidence="1">
    <location>
        <begin position="1"/>
        <end position="26"/>
    </location>
</feature>
<protein>
    <submittedName>
        <fullName evidence="2">Uncharacterized protein</fullName>
    </submittedName>
</protein>
<name>A0A6B9L7J4_9CAUD</name>
<accession>A0A6B9L7J4</accession>
<sequence>MSITASHVADVAKPITSRSGVNRASKTRQTLATAQAILTASGEHDAAKALNRPIATLSARIRAYYSQQGRDVFYQDGVAR</sequence>
<proteinExistence type="predicted"/>
<dbReference type="EMBL" id="MN813693">
    <property type="protein sequence ID" value="QHB37837.1"/>
    <property type="molecule type" value="Genomic_DNA"/>
</dbReference>
<dbReference type="GeneID" id="60321456"/>